<dbReference type="InterPro" id="IPR003165">
    <property type="entry name" value="Piwi"/>
</dbReference>
<reference evidence="3" key="1">
    <citation type="submission" date="2022-10" db="EMBL/GenBank/DDBJ databases">
        <title>Genome assembly of Pristionchus species.</title>
        <authorList>
            <person name="Yoshida K."/>
            <person name="Sommer R.J."/>
        </authorList>
    </citation>
    <scope>NUCLEOTIDE SEQUENCE [LARGE SCALE GENOMIC DNA]</scope>
    <source>
        <strain evidence="3">RS5460</strain>
    </source>
</reference>
<feature type="domain" description="Piwi" evidence="1">
    <location>
        <begin position="1"/>
        <end position="305"/>
    </location>
</feature>
<evidence type="ECO:0000313" key="2">
    <source>
        <dbReference type="EMBL" id="GMR57291.1"/>
    </source>
</evidence>
<evidence type="ECO:0000313" key="3">
    <source>
        <dbReference type="Proteomes" id="UP001328107"/>
    </source>
</evidence>
<dbReference type="InterPro" id="IPR036397">
    <property type="entry name" value="RNaseH_sf"/>
</dbReference>
<gene>
    <name evidence="2" type="ORF">PMAYCL1PPCAC_27486</name>
</gene>
<sequence length="355" mass="40247">GEIKYVCDIEHVVVSQVIDEETVITATNKSRMEREKDQKSIYHNICLKLNAKLGGVNQIVEPQYCRDEPEYGRLPRYERTMFIGIDVTHPSPRSPLRDCSLAAIVASMDKNATKYATRIKVNTRCNENVSLFDEHFSALLEKDKDTKPVYPDRLVIIRDGVSASQMIVAASQELNSTKQAWKMCARGVKCPPITYIVAQKKHKTRFNEKEDGTVKNAPIGTIVDKGVVTPHMFDFYMIPHFAQMGTARPIHNTVVDDDCDLSADVIQELLFRLCFLYARCSQPVSLPAPVYYAHLACERAALHHEFSISAGIVDEILDKQANENDDQYSARVMRQALKIEKNLQVPDNYPGMYFL</sequence>
<keyword evidence="3" id="KW-1185">Reference proteome</keyword>
<name>A0AAN5D5L2_9BILA</name>
<dbReference type="SMART" id="SM00950">
    <property type="entry name" value="Piwi"/>
    <property type="match status" value="1"/>
</dbReference>
<dbReference type="PROSITE" id="PS50822">
    <property type="entry name" value="PIWI"/>
    <property type="match status" value="1"/>
</dbReference>
<comment type="caution">
    <text evidence="2">The sequence shown here is derived from an EMBL/GenBank/DDBJ whole genome shotgun (WGS) entry which is preliminary data.</text>
</comment>
<dbReference type="Gene3D" id="3.40.50.2300">
    <property type="match status" value="1"/>
</dbReference>
<dbReference type="Gene3D" id="3.30.420.10">
    <property type="entry name" value="Ribonuclease H-like superfamily/Ribonuclease H"/>
    <property type="match status" value="1"/>
</dbReference>
<dbReference type="EMBL" id="BTRK01000006">
    <property type="protein sequence ID" value="GMR57291.1"/>
    <property type="molecule type" value="Genomic_DNA"/>
</dbReference>
<evidence type="ECO:0000259" key="1">
    <source>
        <dbReference type="PROSITE" id="PS50822"/>
    </source>
</evidence>
<feature type="non-terminal residue" evidence="2">
    <location>
        <position position="1"/>
    </location>
</feature>
<proteinExistence type="predicted"/>
<dbReference type="Pfam" id="PF02171">
    <property type="entry name" value="Piwi"/>
    <property type="match status" value="1"/>
</dbReference>
<protein>
    <recommendedName>
        <fullName evidence="1">Piwi domain-containing protein</fullName>
    </recommendedName>
</protein>
<dbReference type="PANTHER" id="PTHR22891">
    <property type="entry name" value="EUKARYOTIC TRANSLATION INITIATION FACTOR 2C"/>
    <property type="match status" value="1"/>
</dbReference>
<dbReference type="SUPFAM" id="SSF53098">
    <property type="entry name" value="Ribonuclease H-like"/>
    <property type="match status" value="1"/>
</dbReference>
<dbReference type="AlphaFoldDB" id="A0AAN5D5L2"/>
<dbReference type="InterPro" id="IPR012337">
    <property type="entry name" value="RNaseH-like_sf"/>
</dbReference>
<dbReference type="GO" id="GO:0003676">
    <property type="term" value="F:nucleic acid binding"/>
    <property type="evidence" value="ECO:0007669"/>
    <property type="project" value="InterPro"/>
</dbReference>
<accession>A0AAN5D5L2</accession>
<dbReference type="Proteomes" id="UP001328107">
    <property type="component" value="Unassembled WGS sequence"/>
</dbReference>
<organism evidence="2 3">
    <name type="scientific">Pristionchus mayeri</name>
    <dbReference type="NCBI Taxonomy" id="1317129"/>
    <lineage>
        <taxon>Eukaryota</taxon>
        <taxon>Metazoa</taxon>
        <taxon>Ecdysozoa</taxon>
        <taxon>Nematoda</taxon>
        <taxon>Chromadorea</taxon>
        <taxon>Rhabditida</taxon>
        <taxon>Rhabditina</taxon>
        <taxon>Diplogasteromorpha</taxon>
        <taxon>Diplogasteroidea</taxon>
        <taxon>Neodiplogasteridae</taxon>
        <taxon>Pristionchus</taxon>
    </lineage>
</organism>